<feature type="transmembrane region" description="Helical" evidence="1">
    <location>
        <begin position="138"/>
        <end position="162"/>
    </location>
</feature>
<proteinExistence type="predicted"/>
<feature type="transmembrane region" description="Helical" evidence="1">
    <location>
        <begin position="59"/>
        <end position="80"/>
    </location>
</feature>
<dbReference type="NCBIfam" id="NF041646">
    <property type="entry name" value="VC0807_fam"/>
    <property type="match status" value="1"/>
</dbReference>
<accession>A0A516KLG9</accession>
<feature type="transmembrane region" description="Helical" evidence="1">
    <location>
        <begin position="174"/>
        <end position="194"/>
    </location>
</feature>
<evidence type="ECO:0000313" key="2">
    <source>
        <dbReference type="EMBL" id="QDP42232.1"/>
    </source>
</evidence>
<reference evidence="2 3" key="1">
    <citation type="submission" date="2019-07" db="EMBL/GenBank/DDBJ databases">
        <authorList>
            <person name="Li J."/>
        </authorList>
    </citation>
    <scope>NUCLEOTIDE SEQUENCE [LARGE SCALE GENOMIC DNA]</scope>
    <source>
        <strain evidence="2 3">TKL69</strain>
    </source>
</reference>
<feature type="transmembrane region" description="Helical" evidence="1">
    <location>
        <begin position="86"/>
        <end position="103"/>
    </location>
</feature>
<keyword evidence="1" id="KW-1133">Transmembrane helix</keyword>
<dbReference type="Proteomes" id="UP000315215">
    <property type="component" value="Chromosome"/>
</dbReference>
<name>A0A516KLG9_9BACI</name>
<dbReference type="EMBL" id="CP041666">
    <property type="protein sequence ID" value="QDP42232.1"/>
    <property type="molecule type" value="Genomic_DNA"/>
</dbReference>
<sequence length="223" mass="25704">MSKNIALLDLIFYVILPLICWNGLREFIGDYYAMLTSSVPAILYSLYRFYEVKKINITGLYIIFTLIIGTLIDVLAGSSIQLLWNNVYFSIVICVFFLLTILVRRPMALYFGLDFVELRGQDRTFSKHLFYQKSVLRIFQIVTLLFAIRSGLIATIKAWLIVEYGVEAFDKGVLIRQIISWGITGFIVISYYYIGKIINDNPTLVNQVEKELYGESEKIGKEL</sequence>
<feature type="transmembrane region" description="Helical" evidence="1">
    <location>
        <begin position="7"/>
        <end position="24"/>
    </location>
</feature>
<evidence type="ECO:0008006" key="4">
    <source>
        <dbReference type="Google" id="ProtNLM"/>
    </source>
</evidence>
<organism evidence="2 3">
    <name type="scientific">Radiobacillus deserti</name>
    <dbReference type="NCBI Taxonomy" id="2594883"/>
    <lineage>
        <taxon>Bacteria</taxon>
        <taxon>Bacillati</taxon>
        <taxon>Bacillota</taxon>
        <taxon>Bacilli</taxon>
        <taxon>Bacillales</taxon>
        <taxon>Bacillaceae</taxon>
        <taxon>Radiobacillus</taxon>
    </lineage>
</organism>
<evidence type="ECO:0000313" key="3">
    <source>
        <dbReference type="Proteomes" id="UP000315215"/>
    </source>
</evidence>
<dbReference type="AlphaFoldDB" id="A0A516KLG9"/>
<gene>
    <name evidence="2" type="ORF">FN924_16120</name>
</gene>
<keyword evidence="3" id="KW-1185">Reference proteome</keyword>
<keyword evidence="1" id="KW-0812">Transmembrane</keyword>
<evidence type="ECO:0000256" key="1">
    <source>
        <dbReference type="SAM" id="Phobius"/>
    </source>
</evidence>
<dbReference type="OrthoDB" id="2739093at2"/>
<keyword evidence="1" id="KW-0472">Membrane</keyword>
<dbReference type="KEGG" id="aqt:FN924_16120"/>
<protein>
    <recommendedName>
        <fullName evidence="4">DUF3159 domain-containing protein</fullName>
    </recommendedName>
</protein>